<dbReference type="Proteomes" id="UP000245125">
    <property type="component" value="Unassembled WGS sequence"/>
</dbReference>
<proteinExistence type="inferred from homology"/>
<feature type="domain" description="HTH lysR-type" evidence="5">
    <location>
        <begin position="19"/>
        <end position="76"/>
    </location>
</feature>
<dbReference type="GO" id="GO:0003700">
    <property type="term" value="F:DNA-binding transcription factor activity"/>
    <property type="evidence" value="ECO:0007669"/>
    <property type="project" value="InterPro"/>
</dbReference>
<evidence type="ECO:0000256" key="4">
    <source>
        <dbReference type="ARBA" id="ARBA00023163"/>
    </source>
</evidence>
<name>A0A2U3QF48_9BACT</name>
<dbReference type="FunFam" id="1.10.10.10:FF:000001">
    <property type="entry name" value="LysR family transcriptional regulator"/>
    <property type="match status" value="1"/>
</dbReference>
<dbReference type="Pfam" id="PF00126">
    <property type="entry name" value="HTH_1"/>
    <property type="match status" value="1"/>
</dbReference>
<dbReference type="PANTHER" id="PTHR30126">
    <property type="entry name" value="HTH-TYPE TRANSCRIPTIONAL REGULATOR"/>
    <property type="match status" value="1"/>
</dbReference>
<dbReference type="Pfam" id="PF03466">
    <property type="entry name" value="LysR_substrate"/>
    <property type="match status" value="1"/>
</dbReference>
<dbReference type="PROSITE" id="PS50931">
    <property type="entry name" value="HTH_LYSR"/>
    <property type="match status" value="1"/>
</dbReference>
<dbReference type="Gene3D" id="1.10.10.10">
    <property type="entry name" value="Winged helix-like DNA-binding domain superfamily/Winged helix DNA-binding domain"/>
    <property type="match status" value="1"/>
</dbReference>
<keyword evidence="3" id="KW-0238">DNA-binding</keyword>
<keyword evidence="2" id="KW-0805">Transcription regulation</keyword>
<comment type="similarity">
    <text evidence="1">Belongs to the LysR transcriptional regulatory family.</text>
</comment>
<dbReference type="GO" id="GO:0000976">
    <property type="term" value="F:transcription cis-regulatory region binding"/>
    <property type="evidence" value="ECO:0007669"/>
    <property type="project" value="TreeGrafter"/>
</dbReference>
<keyword evidence="4" id="KW-0804">Transcription</keyword>
<evidence type="ECO:0000259" key="5">
    <source>
        <dbReference type="PROSITE" id="PS50931"/>
    </source>
</evidence>
<dbReference type="Gene3D" id="3.40.190.290">
    <property type="match status" value="1"/>
</dbReference>
<dbReference type="AlphaFoldDB" id="A0A2U3QF48"/>
<evidence type="ECO:0000256" key="2">
    <source>
        <dbReference type="ARBA" id="ARBA00023015"/>
    </source>
</evidence>
<dbReference type="NCBIfam" id="NF040786">
    <property type="entry name" value="LysR_Sec_metab"/>
    <property type="match status" value="1"/>
</dbReference>
<evidence type="ECO:0000313" key="7">
    <source>
        <dbReference type="Proteomes" id="UP000245125"/>
    </source>
</evidence>
<dbReference type="SUPFAM" id="SSF53850">
    <property type="entry name" value="Periplasmic binding protein-like II"/>
    <property type="match status" value="1"/>
</dbReference>
<dbReference type="InterPro" id="IPR036390">
    <property type="entry name" value="WH_DNA-bd_sf"/>
</dbReference>
<dbReference type="InterPro" id="IPR047788">
    <property type="entry name" value="LysR-like_Sec_metab"/>
</dbReference>
<accession>A0A2U3QF48</accession>
<gene>
    <name evidence="6" type="ORF">NBG4_140030</name>
</gene>
<evidence type="ECO:0000313" key="6">
    <source>
        <dbReference type="EMBL" id="SPP99970.1"/>
    </source>
</evidence>
<evidence type="ECO:0000256" key="1">
    <source>
        <dbReference type="ARBA" id="ARBA00009437"/>
    </source>
</evidence>
<dbReference type="PRINTS" id="PR00039">
    <property type="entry name" value="HTHLYSR"/>
</dbReference>
<dbReference type="SUPFAM" id="SSF46785">
    <property type="entry name" value="Winged helix' DNA-binding domain"/>
    <property type="match status" value="1"/>
</dbReference>
<dbReference type="InterPro" id="IPR036388">
    <property type="entry name" value="WH-like_DNA-bd_sf"/>
</dbReference>
<sequence>MVCFGKFRHPGRYFEKGVMDDHKLKVFCTVAETKSFSKTSEIIHLTQPAVSLQIQALEEVYETKLFDRSSSTVTLTPAGEILYRYAKEILSLYANAEKDIGELIGLVKGSISIGASSTLGNYLLPGVITDFKRAHLKIKVHLLVGNTKRVVELLNSGNIDLGLVEGDVTRQKMVVEKLIGDELLLVVPSYHPWAKKKEISISELTKEPFIIREGGSGTRQMIEKFLSKHGITPQDLKISMVLGSTEAIKEAVENGLGVSIISRWAARKELRYGSLHLLRIKEEKMFREFSLIVNKNSVSSHAVDEFLTYLKAYPFEKLLS</sequence>
<protein>
    <submittedName>
        <fullName evidence="6">Transcriptional regulator</fullName>
    </submittedName>
</protein>
<keyword evidence="7" id="KW-1185">Reference proteome</keyword>
<dbReference type="CDD" id="cd08420">
    <property type="entry name" value="PBP2_CysL_like"/>
    <property type="match status" value="1"/>
</dbReference>
<evidence type="ECO:0000256" key="3">
    <source>
        <dbReference type="ARBA" id="ARBA00023125"/>
    </source>
</evidence>
<dbReference type="InterPro" id="IPR000847">
    <property type="entry name" value="LysR_HTH_N"/>
</dbReference>
<reference evidence="7" key="1">
    <citation type="submission" date="2018-03" db="EMBL/GenBank/DDBJ databases">
        <authorList>
            <person name="Zecchin S."/>
        </authorList>
    </citation>
    <scope>NUCLEOTIDE SEQUENCE [LARGE SCALE GENOMIC DNA]</scope>
</reference>
<dbReference type="EMBL" id="OUUY01000046">
    <property type="protein sequence ID" value="SPP99970.1"/>
    <property type="molecule type" value="Genomic_DNA"/>
</dbReference>
<dbReference type="PANTHER" id="PTHR30126:SF64">
    <property type="entry name" value="HTH-TYPE TRANSCRIPTIONAL REGULATOR CITR"/>
    <property type="match status" value="1"/>
</dbReference>
<organism evidence="6 7">
    <name type="scientific">Candidatus Sulfobium mesophilum</name>
    <dbReference type="NCBI Taxonomy" id="2016548"/>
    <lineage>
        <taxon>Bacteria</taxon>
        <taxon>Pseudomonadati</taxon>
        <taxon>Nitrospirota</taxon>
        <taxon>Nitrospiria</taxon>
        <taxon>Nitrospirales</taxon>
        <taxon>Nitrospiraceae</taxon>
        <taxon>Candidatus Sulfobium</taxon>
    </lineage>
</organism>
<dbReference type="InterPro" id="IPR005119">
    <property type="entry name" value="LysR_subst-bd"/>
</dbReference>